<sequence length="280" mass="31036">MHRAPPLHCVYSIILFSIGKPNLNGHFRKTAYNGTMNKFYQGTISCKAILEAGKRKAGPLYVDPNKRTKDFSYIIHLAKKAGVAVLQTPREKLDELTGSKTHGGMALEAEDLVIPSIETIGKKSGAVFYIEGLEDPYNLGSVCRTIYAAGANLLILPPRDWSNAYDTILKASAGAFEKLDIAYASEEQCVDYLRKHHIPLLCAHRKDAVPLATYDFPSTCCIAIGGAMRGLSKKILKHADENIYIQYGRDYRNALDTASSAAVFAFTKRNKEIEHEHQSR</sequence>
<keyword evidence="1" id="KW-0489">Methyltransferase</keyword>
<reference evidence="1" key="1">
    <citation type="submission" date="2019-04" db="EMBL/GenBank/DDBJ databases">
        <title>Microbes associate with the intestines of laboratory mice.</title>
        <authorList>
            <person name="Navarre W."/>
            <person name="Wong E."/>
            <person name="Huang K."/>
            <person name="Tropini C."/>
            <person name="Ng K."/>
            <person name="Yu B."/>
        </authorList>
    </citation>
    <scope>NUCLEOTIDE SEQUENCE</scope>
    <source>
        <strain evidence="1">NM09_H32</strain>
    </source>
</reference>
<comment type="caution">
    <text evidence="1">The sequence shown here is derived from an EMBL/GenBank/DDBJ whole genome shotgun (WGS) entry which is preliminary data.</text>
</comment>
<evidence type="ECO:0000313" key="2">
    <source>
        <dbReference type="Proteomes" id="UP000308836"/>
    </source>
</evidence>
<dbReference type="EMBL" id="SRYG01000002">
    <property type="protein sequence ID" value="TGY67107.1"/>
    <property type="molecule type" value="Genomic_DNA"/>
</dbReference>
<gene>
    <name evidence="1" type="ORF">E5336_01455</name>
</gene>
<name>A0AC61RAL6_9FIRM</name>
<organism evidence="1 2">
    <name type="scientific">Dubosiella muris</name>
    <dbReference type="NCBI Taxonomy" id="3038133"/>
    <lineage>
        <taxon>Bacteria</taxon>
        <taxon>Bacillati</taxon>
        <taxon>Bacillota</taxon>
        <taxon>Erysipelotrichia</taxon>
        <taxon>Erysipelotrichales</taxon>
        <taxon>Erysipelotrichaceae</taxon>
        <taxon>Dubosiella</taxon>
    </lineage>
</organism>
<dbReference type="Proteomes" id="UP000308836">
    <property type="component" value="Unassembled WGS sequence"/>
</dbReference>
<proteinExistence type="predicted"/>
<protein>
    <submittedName>
        <fullName evidence="1">RNA methyltransferase</fullName>
    </submittedName>
</protein>
<accession>A0AC61RAL6</accession>
<evidence type="ECO:0000313" key="1">
    <source>
        <dbReference type="EMBL" id="TGY67107.1"/>
    </source>
</evidence>
<keyword evidence="1" id="KW-0808">Transferase</keyword>
<keyword evidence="2" id="KW-1185">Reference proteome</keyword>